<dbReference type="Proteomes" id="UP000257559">
    <property type="component" value="Chromosome"/>
</dbReference>
<gene>
    <name evidence="2" type="ORF">NCTC10132_00602</name>
</gene>
<evidence type="ECO:0000313" key="2">
    <source>
        <dbReference type="EMBL" id="SYV97243.1"/>
    </source>
</evidence>
<feature type="transmembrane region" description="Helical" evidence="1">
    <location>
        <begin position="7"/>
        <end position="29"/>
    </location>
</feature>
<feature type="transmembrane region" description="Helical" evidence="1">
    <location>
        <begin position="44"/>
        <end position="66"/>
    </location>
</feature>
<accession>A0A3B0QBA9</accession>
<name>A0A3B0QBA9_9BACT</name>
<keyword evidence="1" id="KW-1133">Transmembrane helix</keyword>
<dbReference type="EMBL" id="LS991951">
    <property type="protein sequence ID" value="SYV97243.1"/>
    <property type="molecule type" value="Genomic_DNA"/>
</dbReference>
<keyword evidence="1" id="KW-0472">Membrane</keyword>
<reference evidence="3" key="1">
    <citation type="submission" date="2018-06" db="EMBL/GenBank/DDBJ databases">
        <authorList>
            <consortium name="Pathogen Informatics"/>
        </authorList>
    </citation>
    <scope>NUCLEOTIDE SEQUENCE [LARGE SCALE GENOMIC DNA]</scope>
    <source>
        <strain evidence="3">NCTC10132</strain>
    </source>
</reference>
<keyword evidence="1" id="KW-0812">Transmembrane</keyword>
<sequence>MKLSFKIIIFILNMYYLPIFAISLLVFIFEQEFSEIFKTTTQTILVLTSLFAYLISVILSITVAVIEKREGKNLWIFFAICNITIIFIPFMYAYCVRSLVERALDRHALKNRNSYSNINSRINRIKDTSKRSTALLLLNTKNDKKEDLDQIGKLVDDMINEERERK</sequence>
<evidence type="ECO:0000256" key="1">
    <source>
        <dbReference type="SAM" id="Phobius"/>
    </source>
</evidence>
<feature type="transmembrane region" description="Helical" evidence="1">
    <location>
        <begin position="73"/>
        <end position="94"/>
    </location>
</feature>
<dbReference type="KEGG" id="medw:NCTC10132_00602"/>
<dbReference type="AlphaFoldDB" id="A0A3B0QBA9"/>
<proteinExistence type="predicted"/>
<keyword evidence="3" id="KW-1185">Reference proteome</keyword>
<organism evidence="2 3">
    <name type="scientific">Mycoplasmopsis edwardii</name>
    <dbReference type="NCBI Taxonomy" id="53558"/>
    <lineage>
        <taxon>Bacteria</taxon>
        <taxon>Bacillati</taxon>
        <taxon>Mycoplasmatota</taxon>
        <taxon>Mycoplasmoidales</taxon>
        <taxon>Metamycoplasmataceae</taxon>
        <taxon>Mycoplasmopsis</taxon>
    </lineage>
</organism>
<evidence type="ECO:0000313" key="3">
    <source>
        <dbReference type="Proteomes" id="UP000257559"/>
    </source>
</evidence>
<protein>
    <submittedName>
        <fullName evidence="2">Uncharacterized protein</fullName>
    </submittedName>
</protein>